<dbReference type="KEGG" id="cfon:HZU75_09670"/>
<evidence type="ECO:0000256" key="5">
    <source>
        <dbReference type="ARBA" id="ARBA00023002"/>
    </source>
</evidence>
<keyword evidence="4 7" id="KW-0274">FAD</keyword>
<dbReference type="InterPro" id="IPR006076">
    <property type="entry name" value="FAD-dep_OxRdtase"/>
</dbReference>
<name>A0A7D5Z3W3_9NEIS</name>
<dbReference type="AlphaFoldDB" id="A0A7D5Z3W3"/>
<keyword evidence="3 7" id="KW-0285">Flavoprotein</keyword>
<dbReference type="NCBIfam" id="NF001933">
    <property type="entry name" value="PRK00711.1"/>
    <property type="match status" value="1"/>
</dbReference>
<dbReference type="Gene3D" id="3.30.9.10">
    <property type="entry name" value="D-Amino Acid Oxidase, subunit A, domain 2"/>
    <property type="match status" value="1"/>
</dbReference>
<keyword evidence="10" id="KW-1185">Reference proteome</keyword>
<dbReference type="GO" id="GO:0005886">
    <property type="term" value="C:plasma membrane"/>
    <property type="evidence" value="ECO:0007669"/>
    <property type="project" value="TreeGrafter"/>
</dbReference>
<comment type="cofactor">
    <cofactor evidence="1 7">
        <name>FAD</name>
        <dbReference type="ChEBI" id="CHEBI:57692"/>
    </cofactor>
</comment>
<evidence type="ECO:0000313" key="9">
    <source>
        <dbReference type="EMBL" id="QLI81781.1"/>
    </source>
</evidence>
<evidence type="ECO:0000313" key="10">
    <source>
        <dbReference type="Proteomes" id="UP000510822"/>
    </source>
</evidence>
<evidence type="ECO:0000256" key="1">
    <source>
        <dbReference type="ARBA" id="ARBA00001974"/>
    </source>
</evidence>
<dbReference type="Pfam" id="PF01266">
    <property type="entry name" value="DAO"/>
    <property type="match status" value="1"/>
</dbReference>
<evidence type="ECO:0000256" key="6">
    <source>
        <dbReference type="ARBA" id="ARBA00047884"/>
    </source>
</evidence>
<comment type="catalytic activity">
    <reaction evidence="6 7">
        <text>a D-alpha-amino acid + A + H2O = a 2-oxocarboxylate + AH2 + NH4(+)</text>
        <dbReference type="Rhea" id="RHEA:18125"/>
        <dbReference type="ChEBI" id="CHEBI:13193"/>
        <dbReference type="ChEBI" id="CHEBI:15377"/>
        <dbReference type="ChEBI" id="CHEBI:17499"/>
        <dbReference type="ChEBI" id="CHEBI:28938"/>
        <dbReference type="ChEBI" id="CHEBI:35179"/>
        <dbReference type="ChEBI" id="CHEBI:59871"/>
    </reaction>
</comment>
<dbReference type="SUPFAM" id="SSF54373">
    <property type="entry name" value="FAD-linked reductases, C-terminal domain"/>
    <property type="match status" value="1"/>
</dbReference>
<evidence type="ECO:0000256" key="7">
    <source>
        <dbReference type="HAMAP-Rule" id="MF_01202"/>
    </source>
</evidence>
<proteinExistence type="inferred from homology"/>
<feature type="domain" description="FAD dependent oxidoreductase" evidence="8">
    <location>
        <begin position="2"/>
        <end position="398"/>
    </location>
</feature>
<dbReference type="RefSeq" id="WP_180305889.1">
    <property type="nucleotide sequence ID" value="NZ_CP058952.1"/>
</dbReference>
<dbReference type="GO" id="GO:0008718">
    <property type="term" value="F:D-amino-acid dehydrogenase activity"/>
    <property type="evidence" value="ECO:0007669"/>
    <property type="project" value="UniProtKB-UniRule"/>
</dbReference>
<dbReference type="PANTHER" id="PTHR13847:SF280">
    <property type="entry name" value="D-AMINO ACID DEHYDROGENASE"/>
    <property type="match status" value="1"/>
</dbReference>
<dbReference type="GO" id="GO:0005737">
    <property type="term" value="C:cytoplasm"/>
    <property type="evidence" value="ECO:0007669"/>
    <property type="project" value="TreeGrafter"/>
</dbReference>
<dbReference type="InterPro" id="IPR036188">
    <property type="entry name" value="FAD/NAD-bd_sf"/>
</dbReference>
<dbReference type="InterPro" id="IPR023080">
    <property type="entry name" value="DadA"/>
</dbReference>
<dbReference type="PANTHER" id="PTHR13847">
    <property type="entry name" value="SARCOSINE DEHYDROGENASE-RELATED"/>
    <property type="match status" value="1"/>
</dbReference>
<evidence type="ECO:0000259" key="8">
    <source>
        <dbReference type="Pfam" id="PF01266"/>
    </source>
</evidence>
<evidence type="ECO:0000256" key="3">
    <source>
        <dbReference type="ARBA" id="ARBA00022630"/>
    </source>
</evidence>
<feature type="binding site" evidence="7">
    <location>
        <begin position="3"/>
        <end position="17"/>
    </location>
    <ligand>
        <name>FAD</name>
        <dbReference type="ChEBI" id="CHEBI:57692"/>
    </ligand>
</feature>
<dbReference type="SUPFAM" id="SSF51905">
    <property type="entry name" value="FAD/NAD(P)-binding domain"/>
    <property type="match status" value="1"/>
</dbReference>
<keyword evidence="5 7" id="KW-0560">Oxidoreductase</keyword>
<comment type="similarity">
    <text evidence="2 7">Belongs to the DadA oxidoreductase family.</text>
</comment>
<evidence type="ECO:0000256" key="2">
    <source>
        <dbReference type="ARBA" id="ARBA00009410"/>
    </source>
</evidence>
<dbReference type="FunFam" id="3.50.50.60:FF:000020">
    <property type="entry name" value="D-amino acid dehydrogenase"/>
    <property type="match status" value="1"/>
</dbReference>
<dbReference type="HAMAP" id="MF_01202">
    <property type="entry name" value="DadA"/>
    <property type="match status" value="1"/>
</dbReference>
<accession>A0A7D5Z3W3</accession>
<dbReference type="EC" id="1.4.99.-" evidence="7"/>
<comment type="function">
    <text evidence="7">Oxidative deamination of D-amino acids.</text>
</comment>
<dbReference type="Gene3D" id="3.50.50.60">
    <property type="entry name" value="FAD/NAD(P)-binding domain"/>
    <property type="match status" value="2"/>
</dbReference>
<dbReference type="GO" id="GO:0055130">
    <property type="term" value="P:D-alanine catabolic process"/>
    <property type="evidence" value="ECO:0007669"/>
    <property type="project" value="TreeGrafter"/>
</dbReference>
<dbReference type="EMBL" id="CP058952">
    <property type="protein sequence ID" value="QLI81781.1"/>
    <property type="molecule type" value="Genomic_DNA"/>
</dbReference>
<reference evidence="9 10" key="1">
    <citation type="journal article" date="2016" name="Int. J. Syst. Evol. Microbiol.">
        <title>Chitinibacter fontanus sp. nov., isolated from a spring.</title>
        <authorList>
            <person name="Sheu S.Y."/>
            <person name="Li Y.S."/>
            <person name="Young C.C."/>
            <person name="Chen W.M."/>
        </authorList>
    </citation>
    <scope>NUCLEOTIDE SEQUENCE [LARGE SCALE GENOMIC DNA]</scope>
    <source>
        <strain evidence="9 10">STM-7</strain>
    </source>
</reference>
<dbReference type="Proteomes" id="UP000510822">
    <property type="component" value="Chromosome"/>
</dbReference>
<protein>
    <recommendedName>
        <fullName evidence="7">D-amino acid dehydrogenase</fullName>
        <ecNumber evidence="7">1.4.99.-</ecNumber>
    </recommendedName>
</protein>
<sequence>MRVIIIGAGVIGVSSAYYLQRAGCQVTVLEHHPAPAQETSFANAGQISPGYAAPWAAPGIPLKAMKWLMQEHGPLRVRPTGDPFQWQWMAQMLSNCTIEAYARNKNRMVPLAEYSRDQLKLLRAQTGIEYEGRTLGTLQIFRQLKQLENGRRDAELLAQMGVAHELLDATEIARVEPALAHMAAQLVGALRLPNDETGDCHCFTQALAQLASSLGVTFRYGVDVKGLVLHLGKVSHVQLADEQLEAEQVILAAGCTSRQLGKMVGLNLPVYPVKGYSITVPITNPQAAPRSTVMDESYKIALTRFDQRLRVGGMAEVAGYNKTIDPKRIATLKMVANDLFPSAGNLAQASEWTGLRPMTPDGTPLIGATPIGNLWLNTGHGTLGWTMACGSAKLLADLITGQTTEIASAAYGISRYGQ</sequence>
<organism evidence="9 10">
    <name type="scientific">Chitinibacter fontanus</name>
    <dbReference type="NCBI Taxonomy" id="1737446"/>
    <lineage>
        <taxon>Bacteria</taxon>
        <taxon>Pseudomonadati</taxon>
        <taxon>Pseudomonadota</taxon>
        <taxon>Betaproteobacteria</taxon>
        <taxon>Neisseriales</taxon>
        <taxon>Chitinibacteraceae</taxon>
        <taxon>Chitinibacter</taxon>
    </lineage>
</organism>
<gene>
    <name evidence="7" type="primary">dadA</name>
    <name evidence="9" type="ORF">HZU75_09670</name>
</gene>
<evidence type="ECO:0000256" key="4">
    <source>
        <dbReference type="ARBA" id="ARBA00022827"/>
    </source>
</evidence>